<evidence type="ECO:0000313" key="3">
    <source>
        <dbReference type="Proteomes" id="UP000001072"/>
    </source>
</evidence>
<dbReference type="KEGG" id="mlr:MELLADRAFT_95438"/>
<dbReference type="EMBL" id="GL883169">
    <property type="protein sequence ID" value="EGF98794.1"/>
    <property type="molecule type" value="Genomic_DNA"/>
</dbReference>
<dbReference type="GeneID" id="18937240"/>
<dbReference type="HOGENOM" id="CLU_036106_0_0_1"/>
<reference evidence="3" key="1">
    <citation type="journal article" date="2011" name="Proc. Natl. Acad. Sci. U.S.A.">
        <title>Obligate biotrophy features unraveled by the genomic analysis of rust fungi.</title>
        <authorList>
            <person name="Duplessis S."/>
            <person name="Cuomo C.A."/>
            <person name="Lin Y.-C."/>
            <person name="Aerts A."/>
            <person name="Tisserant E."/>
            <person name="Veneault-Fourrey C."/>
            <person name="Joly D.L."/>
            <person name="Hacquard S."/>
            <person name="Amselem J."/>
            <person name="Cantarel B.L."/>
            <person name="Chiu R."/>
            <person name="Coutinho P.M."/>
            <person name="Feau N."/>
            <person name="Field M."/>
            <person name="Frey P."/>
            <person name="Gelhaye E."/>
            <person name="Goldberg J."/>
            <person name="Grabherr M.G."/>
            <person name="Kodira C.D."/>
            <person name="Kohler A."/>
            <person name="Kuees U."/>
            <person name="Lindquist E.A."/>
            <person name="Lucas S.M."/>
            <person name="Mago R."/>
            <person name="Mauceli E."/>
            <person name="Morin E."/>
            <person name="Murat C."/>
            <person name="Pangilinan J.L."/>
            <person name="Park R."/>
            <person name="Pearson M."/>
            <person name="Quesneville H."/>
            <person name="Rouhier N."/>
            <person name="Sakthikumar S."/>
            <person name="Salamov A.A."/>
            <person name="Schmutz J."/>
            <person name="Selles B."/>
            <person name="Shapiro H."/>
            <person name="Tanguay P."/>
            <person name="Tuskan G.A."/>
            <person name="Henrissat B."/>
            <person name="Van de Peer Y."/>
            <person name="Rouze P."/>
            <person name="Ellis J.G."/>
            <person name="Dodds P.N."/>
            <person name="Schein J.E."/>
            <person name="Zhong S."/>
            <person name="Hamelin R.C."/>
            <person name="Grigoriev I.V."/>
            <person name="Szabo L.J."/>
            <person name="Martin F."/>
        </authorList>
    </citation>
    <scope>NUCLEOTIDE SEQUENCE [LARGE SCALE GENOMIC DNA]</scope>
    <source>
        <strain evidence="3">98AG31 / pathotype 3-4-7</strain>
    </source>
</reference>
<dbReference type="AlphaFoldDB" id="F4S9B4"/>
<keyword evidence="3" id="KW-1185">Reference proteome</keyword>
<feature type="compositionally biased region" description="Basic and acidic residues" evidence="1">
    <location>
        <begin position="389"/>
        <end position="427"/>
    </location>
</feature>
<accession>F4S9B4</accession>
<evidence type="ECO:0000256" key="1">
    <source>
        <dbReference type="SAM" id="MobiDB-lite"/>
    </source>
</evidence>
<organism evidence="3">
    <name type="scientific">Melampsora larici-populina (strain 98AG31 / pathotype 3-4-7)</name>
    <name type="common">Poplar leaf rust fungus</name>
    <dbReference type="NCBI Taxonomy" id="747676"/>
    <lineage>
        <taxon>Eukaryota</taxon>
        <taxon>Fungi</taxon>
        <taxon>Dikarya</taxon>
        <taxon>Basidiomycota</taxon>
        <taxon>Pucciniomycotina</taxon>
        <taxon>Pucciniomycetes</taxon>
        <taxon>Pucciniales</taxon>
        <taxon>Melampsoraceae</taxon>
        <taxon>Melampsora</taxon>
    </lineage>
</organism>
<dbReference type="InParanoid" id="F4S9B4"/>
<feature type="compositionally biased region" description="Gly residues" evidence="1">
    <location>
        <begin position="377"/>
        <end position="388"/>
    </location>
</feature>
<dbReference type="RefSeq" id="XP_007417948.1">
    <property type="nucleotide sequence ID" value="XM_007417886.1"/>
</dbReference>
<dbReference type="OrthoDB" id="2515167at2759"/>
<sequence length="436" mass="48428">MDTDSIETHLWFGNILESRRTTIGALIQEAYGRGDDVTATALLSLLDTEPNQPKKDTNYVLDEEETNSKASGETSVAFVREVIPLPKAKAAENLVLPLPPQQATAQTAQPGLTDDTATDRSTWFEGASSKEESDKAYAIMTSKKGTLEMENGDIVHNGRILKGGDPQMKESLAPLSPGLTIILKGLTSYIQLTVFDEEWLIKDQKAWSTRTTKSNKKESGEARIYGGEAPVEELTIDFEVWNDCMELFCGHLVACGWKPIAEKFKAHVAVVKKLRKDFGWMVALRYCQLVRQGVMRETVDKSIGNYAELQETLLVEAKTVAESFNKRHYKTNPYAPGRPKANICPLTNRPKTNATNNTSTVTSSENCYASTSSYRGNGKGGKGGGGYKGRYDDGRSRNHWRKEDRYGSDRYASHRDKSRSPDRRDKNGNPVKGRKA</sequence>
<protein>
    <submittedName>
        <fullName evidence="2">Uncharacterized protein</fullName>
    </submittedName>
</protein>
<proteinExistence type="predicted"/>
<feature type="compositionally biased region" description="Low complexity" evidence="1">
    <location>
        <begin position="352"/>
        <end position="364"/>
    </location>
</feature>
<feature type="region of interest" description="Disordered" evidence="1">
    <location>
        <begin position="329"/>
        <end position="436"/>
    </location>
</feature>
<dbReference type="Proteomes" id="UP000001072">
    <property type="component" value="Unassembled WGS sequence"/>
</dbReference>
<dbReference type="VEuPathDB" id="FungiDB:MELLADRAFT_95438"/>
<gene>
    <name evidence="2" type="ORF">MELLADRAFT_95438</name>
</gene>
<evidence type="ECO:0000313" key="2">
    <source>
        <dbReference type="EMBL" id="EGF98794.1"/>
    </source>
</evidence>
<name>F4S9B4_MELLP</name>